<feature type="region of interest" description="Disordered" evidence="7">
    <location>
        <begin position="151"/>
        <end position="177"/>
    </location>
</feature>
<evidence type="ECO:0000313" key="8">
    <source>
        <dbReference type="EMBL" id="KAK1402396.1"/>
    </source>
</evidence>
<keyword evidence="2" id="KW-0963">Cytoplasm</keyword>
<evidence type="ECO:0000256" key="2">
    <source>
        <dbReference type="ARBA" id="ARBA00022490"/>
    </source>
</evidence>
<comment type="subcellular location">
    <subcellularLocation>
        <location evidence="1">Cytoplasm</location>
    </subcellularLocation>
</comment>
<evidence type="ECO:0000256" key="4">
    <source>
        <dbReference type="ARBA" id="ARBA00022864"/>
    </source>
</evidence>
<dbReference type="PANTHER" id="PTHR33347:SF1">
    <property type="entry name" value="PROTEIN SOB FIVE-LIKE 5"/>
    <property type="match status" value="1"/>
</dbReference>
<keyword evidence="3" id="KW-0203">Cytokinin biosynthesis</keyword>
<comment type="caution">
    <text evidence="8">The sequence shown here is derived from an EMBL/GenBank/DDBJ whole genome shotgun (WGS) entry which is preliminary data.</text>
</comment>
<comment type="similarity">
    <text evidence="6">Belongs to the SOFL plant protein family.</text>
</comment>
<evidence type="ECO:0000256" key="3">
    <source>
        <dbReference type="ARBA" id="ARBA00022712"/>
    </source>
</evidence>
<dbReference type="GO" id="GO:0005737">
    <property type="term" value="C:cytoplasm"/>
    <property type="evidence" value="ECO:0007669"/>
    <property type="project" value="UniProtKB-SubCell"/>
</dbReference>
<reference evidence="8" key="2">
    <citation type="submission" date="2023-05" db="EMBL/GenBank/DDBJ databases">
        <authorList>
            <person name="Schelkunov M.I."/>
        </authorList>
    </citation>
    <scope>NUCLEOTIDE SEQUENCE</scope>
    <source>
        <strain evidence="8">Hsosn_3</strain>
        <tissue evidence="8">Leaf</tissue>
    </source>
</reference>
<name>A0AAD8JEU9_9APIA</name>
<dbReference type="GO" id="GO:0009691">
    <property type="term" value="P:cytokinin biosynthetic process"/>
    <property type="evidence" value="ECO:0007669"/>
    <property type="project" value="UniProtKB-KW"/>
</dbReference>
<organism evidence="8 9">
    <name type="scientific">Heracleum sosnowskyi</name>
    <dbReference type="NCBI Taxonomy" id="360622"/>
    <lineage>
        <taxon>Eukaryota</taxon>
        <taxon>Viridiplantae</taxon>
        <taxon>Streptophyta</taxon>
        <taxon>Embryophyta</taxon>
        <taxon>Tracheophyta</taxon>
        <taxon>Spermatophyta</taxon>
        <taxon>Magnoliopsida</taxon>
        <taxon>eudicotyledons</taxon>
        <taxon>Gunneridae</taxon>
        <taxon>Pentapetalae</taxon>
        <taxon>asterids</taxon>
        <taxon>campanulids</taxon>
        <taxon>Apiales</taxon>
        <taxon>Apiaceae</taxon>
        <taxon>Apioideae</taxon>
        <taxon>apioid superclade</taxon>
        <taxon>Tordylieae</taxon>
        <taxon>Tordyliinae</taxon>
        <taxon>Heracleum</taxon>
    </lineage>
</organism>
<keyword evidence="9" id="KW-1185">Reference proteome</keyword>
<dbReference type="Proteomes" id="UP001237642">
    <property type="component" value="Unassembled WGS sequence"/>
</dbReference>
<protein>
    <submittedName>
        <fullName evidence="8">Peripheral-type benzodiazepine receptor-associated 1</fullName>
    </submittedName>
</protein>
<keyword evidence="4" id="KW-0932">Cytokinin signaling pathway</keyword>
<dbReference type="InterPro" id="IPR044670">
    <property type="entry name" value="SOFL"/>
</dbReference>
<keyword evidence="8" id="KW-0675">Receptor</keyword>
<dbReference type="EMBL" id="JAUIZM010000001">
    <property type="protein sequence ID" value="KAK1402396.1"/>
    <property type="molecule type" value="Genomic_DNA"/>
</dbReference>
<reference evidence="8" key="1">
    <citation type="submission" date="2023-02" db="EMBL/GenBank/DDBJ databases">
        <title>Genome of toxic invasive species Heracleum sosnowskyi carries increased number of genes despite the absence of recent whole-genome duplications.</title>
        <authorList>
            <person name="Schelkunov M."/>
            <person name="Shtratnikova V."/>
            <person name="Makarenko M."/>
            <person name="Klepikova A."/>
            <person name="Omelchenko D."/>
            <person name="Novikova G."/>
            <person name="Obukhova E."/>
            <person name="Bogdanov V."/>
            <person name="Penin A."/>
            <person name="Logacheva M."/>
        </authorList>
    </citation>
    <scope>NUCLEOTIDE SEQUENCE</scope>
    <source>
        <strain evidence="8">Hsosn_3</strain>
        <tissue evidence="8">Leaf</tissue>
    </source>
</reference>
<dbReference type="GO" id="GO:0009736">
    <property type="term" value="P:cytokinin-activated signaling pathway"/>
    <property type="evidence" value="ECO:0007669"/>
    <property type="project" value="UniProtKB-KW"/>
</dbReference>
<evidence type="ECO:0000256" key="5">
    <source>
        <dbReference type="ARBA" id="ARBA00023242"/>
    </source>
</evidence>
<accession>A0AAD8JEU9</accession>
<proteinExistence type="inferred from homology"/>
<sequence length="177" mass="19860">MNPSFDRECSSGCESGWTSYFEHEDSLLSPYPNQKSSNRYTTIDEDYEEDLSMVSDASSGPPHFCDHKYYKNESSNIAIISHAPSDATLLKNDGKSAKKNKHPRQNVHKQRLSFLDDSTASSPILGISNNNLALSNNQPFTDDILDLSLQGHSSNQLEEELKEEGGDEMKRKLQQQS</sequence>
<evidence type="ECO:0000256" key="7">
    <source>
        <dbReference type="SAM" id="MobiDB-lite"/>
    </source>
</evidence>
<gene>
    <name evidence="8" type="ORF">POM88_002001</name>
</gene>
<evidence type="ECO:0000313" key="9">
    <source>
        <dbReference type="Proteomes" id="UP001237642"/>
    </source>
</evidence>
<evidence type="ECO:0000256" key="1">
    <source>
        <dbReference type="ARBA" id="ARBA00004496"/>
    </source>
</evidence>
<keyword evidence="5" id="KW-0539">Nucleus</keyword>
<evidence type="ECO:0000256" key="6">
    <source>
        <dbReference type="ARBA" id="ARBA00024199"/>
    </source>
</evidence>
<dbReference type="AlphaFoldDB" id="A0AAD8JEU9"/>
<dbReference type="PANTHER" id="PTHR33347">
    <property type="entry name" value="OSJNBA0091C07.3 PROTEIN"/>
    <property type="match status" value="1"/>
</dbReference>